<accession>I9T5Q2</accession>
<dbReference type="EMBL" id="AGXV01000026">
    <property type="protein sequence ID" value="EIY64008.1"/>
    <property type="molecule type" value="Genomic_DNA"/>
</dbReference>
<reference evidence="1 2" key="1">
    <citation type="submission" date="2012-02" db="EMBL/GenBank/DDBJ databases">
        <title>The Genome Sequence of Bacteroides salyersiae CL02T12C01.</title>
        <authorList>
            <consortium name="The Broad Institute Genome Sequencing Platform"/>
            <person name="Earl A."/>
            <person name="Ward D."/>
            <person name="Feldgarden M."/>
            <person name="Gevers D."/>
            <person name="Zitomersky N.L."/>
            <person name="Coyne M.J."/>
            <person name="Comstock L.E."/>
            <person name="Young S.K."/>
            <person name="Zeng Q."/>
            <person name="Gargeya S."/>
            <person name="Fitzgerald M."/>
            <person name="Haas B."/>
            <person name="Abouelleil A."/>
            <person name="Alvarado L."/>
            <person name="Arachchi H.M."/>
            <person name="Berlin A."/>
            <person name="Chapman S.B."/>
            <person name="Gearin G."/>
            <person name="Goldberg J."/>
            <person name="Griggs A."/>
            <person name="Gujja S."/>
            <person name="Hansen M."/>
            <person name="Heiman D."/>
            <person name="Howarth C."/>
            <person name="Larimer J."/>
            <person name="Lui A."/>
            <person name="MacDonald P.J.P."/>
            <person name="McCowen C."/>
            <person name="Montmayeur A."/>
            <person name="Murphy C."/>
            <person name="Neiman D."/>
            <person name="Pearson M."/>
            <person name="Priest M."/>
            <person name="Roberts A."/>
            <person name="Saif S."/>
            <person name="Shea T."/>
            <person name="Sisk P."/>
            <person name="Stolte C."/>
            <person name="Sykes S."/>
            <person name="Wortman J."/>
            <person name="Nusbaum C."/>
            <person name="Birren B."/>
        </authorList>
    </citation>
    <scope>NUCLEOTIDE SEQUENCE [LARGE SCALE GENOMIC DNA]</scope>
    <source>
        <strain evidence="1 2">CL02T12C01</strain>
    </source>
</reference>
<dbReference type="HOGENOM" id="CLU_3247501_0_0_10"/>
<comment type="caution">
    <text evidence="1">The sequence shown here is derived from an EMBL/GenBank/DDBJ whole genome shotgun (WGS) entry which is preliminary data.</text>
</comment>
<organism evidence="1 2">
    <name type="scientific">Bacteroides salyersiae CL02T12C01</name>
    <dbReference type="NCBI Taxonomy" id="997887"/>
    <lineage>
        <taxon>Bacteria</taxon>
        <taxon>Pseudomonadati</taxon>
        <taxon>Bacteroidota</taxon>
        <taxon>Bacteroidia</taxon>
        <taxon>Bacteroidales</taxon>
        <taxon>Bacteroidaceae</taxon>
        <taxon>Bacteroides</taxon>
    </lineage>
</organism>
<protein>
    <submittedName>
        <fullName evidence="1">Uncharacterized protein</fullName>
    </submittedName>
</protein>
<dbReference type="Proteomes" id="UP000005150">
    <property type="component" value="Unassembled WGS sequence"/>
</dbReference>
<evidence type="ECO:0000313" key="1">
    <source>
        <dbReference type="EMBL" id="EIY64008.1"/>
    </source>
</evidence>
<keyword evidence="2" id="KW-1185">Reference proteome</keyword>
<name>I9T5Q2_9BACE</name>
<sequence length="42" mass="4983">MVLLKELVIGRDYVTGSCFFVSIQYLLRELVVKCMFLWIDKL</sequence>
<evidence type="ECO:0000313" key="2">
    <source>
        <dbReference type="Proteomes" id="UP000005150"/>
    </source>
</evidence>
<proteinExistence type="predicted"/>
<gene>
    <name evidence="1" type="ORF">HMPREF1071_02210</name>
</gene>
<dbReference type="AlphaFoldDB" id="I9T5Q2"/>